<keyword evidence="1" id="KW-0472">Membrane</keyword>
<dbReference type="EMBL" id="CP135444">
    <property type="protein sequence ID" value="WRY35348.1"/>
    <property type="molecule type" value="Genomic_DNA"/>
</dbReference>
<feature type="transmembrane region" description="Helical" evidence="1">
    <location>
        <begin position="86"/>
        <end position="106"/>
    </location>
</feature>
<name>A0ABZ1E4S1_9RHOB</name>
<keyword evidence="1" id="KW-1133">Transmembrane helix</keyword>
<dbReference type="RefSeq" id="WP_339109605.1">
    <property type="nucleotide sequence ID" value="NZ_CP135444.1"/>
</dbReference>
<proteinExistence type="predicted"/>
<dbReference type="Proteomes" id="UP001623290">
    <property type="component" value="Plasmid unnamed1"/>
</dbReference>
<dbReference type="InterPro" id="IPR046104">
    <property type="entry name" value="DUF6041"/>
</dbReference>
<keyword evidence="3" id="KW-1185">Reference proteome</keyword>
<evidence type="ECO:0000313" key="2">
    <source>
        <dbReference type="EMBL" id="WRY35348.1"/>
    </source>
</evidence>
<sequence length="145" mass="15342">MGQKKPRDLVDYARWISGGLCLAAGIAKAFPQVEDVAATLELMAAANAANLLGPLSAFIVAHVALVTTLVGLALGLTGLAFLTNRYLVVACLIQLVLFSCFVTFLFSAIPAILLVDAPFFAVTLLVLWRALAAPRAHSHPSLIKE</sequence>
<keyword evidence="2" id="KW-0614">Plasmid</keyword>
<gene>
    <name evidence="2" type="ORF">RPE78_13920</name>
</gene>
<accession>A0ABZ1E4S1</accession>
<organism evidence="2 3">
    <name type="scientific">Thioclava litoralis</name>
    <dbReference type="NCBI Taxonomy" id="3076557"/>
    <lineage>
        <taxon>Bacteria</taxon>
        <taxon>Pseudomonadati</taxon>
        <taxon>Pseudomonadota</taxon>
        <taxon>Alphaproteobacteria</taxon>
        <taxon>Rhodobacterales</taxon>
        <taxon>Paracoccaceae</taxon>
        <taxon>Thioclava</taxon>
    </lineage>
</organism>
<geneLocation type="plasmid" evidence="2 3">
    <name>unnamed1</name>
</geneLocation>
<evidence type="ECO:0000313" key="3">
    <source>
        <dbReference type="Proteomes" id="UP001623290"/>
    </source>
</evidence>
<feature type="transmembrane region" description="Helical" evidence="1">
    <location>
        <begin position="51"/>
        <end position="74"/>
    </location>
</feature>
<keyword evidence="1" id="KW-0812">Transmembrane</keyword>
<evidence type="ECO:0000256" key="1">
    <source>
        <dbReference type="SAM" id="Phobius"/>
    </source>
</evidence>
<protein>
    <submittedName>
        <fullName evidence="2">DUF6041 domain-containing protein</fullName>
    </submittedName>
</protein>
<feature type="transmembrane region" description="Helical" evidence="1">
    <location>
        <begin position="112"/>
        <end position="131"/>
    </location>
</feature>
<dbReference type="Pfam" id="PF19507">
    <property type="entry name" value="DUF6041"/>
    <property type="match status" value="1"/>
</dbReference>
<reference evidence="2 3" key="1">
    <citation type="submission" date="2023-09" db="EMBL/GenBank/DDBJ databases">
        <title>Thioclava shenzhenensis sp. nov., a multidrug resistant bacteria-antagonizing species isolated from coastal seawater.</title>
        <authorList>
            <person name="Long M."/>
        </authorList>
    </citation>
    <scope>NUCLEOTIDE SEQUENCE [LARGE SCALE GENOMIC DNA]</scope>
    <source>
        <strain evidence="2 3">FTW29</strain>
        <plasmid evidence="2 3">unnamed1</plasmid>
    </source>
</reference>